<evidence type="ECO:0000256" key="6">
    <source>
        <dbReference type="ARBA" id="ARBA00022989"/>
    </source>
</evidence>
<name>A0ABQ0ATM5_9FIRM</name>
<keyword evidence="3" id="KW-1003">Cell membrane</keyword>
<feature type="transmembrane region" description="Helical" evidence="9">
    <location>
        <begin position="129"/>
        <end position="151"/>
    </location>
</feature>
<dbReference type="InterPro" id="IPR055348">
    <property type="entry name" value="DctQ"/>
</dbReference>
<dbReference type="EMBL" id="BAABXL010000001">
    <property type="protein sequence ID" value="GAA6267387.1"/>
    <property type="molecule type" value="Genomic_DNA"/>
</dbReference>
<dbReference type="PANTHER" id="PTHR35011:SF2">
    <property type="entry name" value="2,3-DIKETO-L-GULONATE TRAP TRANSPORTER SMALL PERMEASE PROTEIN YIAM"/>
    <property type="match status" value="1"/>
</dbReference>
<proteinExistence type="inferred from homology"/>
<comment type="caution">
    <text evidence="11">The sequence shown here is derived from an EMBL/GenBank/DDBJ whole genome shotgun (WGS) entry which is preliminary data.</text>
</comment>
<evidence type="ECO:0000256" key="8">
    <source>
        <dbReference type="ARBA" id="ARBA00038436"/>
    </source>
</evidence>
<reference evidence="11 12" key="1">
    <citation type="submission" date="2024-04" db="EMBL/GenBank/DDBJ databases">
        <title>Defined microbial consortia suppress multidrug-resistant proinflammatory Enterobacteriaceae via ecological control.</title>
        <authorList>
            <person name="Furuichi M."/>
            <person name="Kawaguchi T."/>
            <person name="Pust M."/>
            <person name="Yasuma K."/>
            <person name="Plichta D."/>
            <person name="Hasegawa N."/>
            <person name="Ohya T."/>
            <person name="Bhattarai S."/>
            <person name="Sasajima S."/>
            <person name="Aoto Y."/>
            <person name="Tuganbaev T."/>
            <person name="Yaginuma M."/>
            <person name="Ueda M."/>
            <person name="Okahashi N."/>
            <person name="Amafuji K."/>
            <person name="Kiridooshi Y."/>
            <person name="Sugita K."/>
            <person name="Strazar M."/>
            <person name="Skelly A."/>
            <person name="Suda W."/>
            <person name="Hattori M."/>
            <person name="Nakamoto N."/>
            <person name="Caballero S."/>
            <person name="Norman J."/>
            <person name="Olle B."/>
            <person name="Tanoue T."/>
            <person name="Arita M."/>
            <person name="Bucci V."/>
            <person name="Atarashi K."/>
            <person name="Xavier R."/>
            <person name="Honda K."/>
        </authorList>
    </citation>
    <scope>NUCLEOTIDE SEQUENCE [LARGE SCALE GENOMIC DNA]</scope>
    <source>
        <strain evidence="12">f13</strain>
    </source>
</reference>
<evidence type="ECO:0000313" key="12">
    <source>
        <dbReference type="Proteomes" id="UP001600894"/>
    </source>
</evidence>
<evidence type="ECO:0000259" key="10">
    <source>
        <dbReference type="Pfam" id="PF04290"/>
    </source>
</evidence>
<comment type="similarity">
    <text evidence="8">Belongs to the TRAP transporter small permease family.</text>
</comment>
<evidence type="ECO:0000256" key="2">
    <source>
        <dbReference type="ARBA" id="ARBA00022448"/>
    </source>
</evidence>
<evidence type="ECO:0000256" key="3">
    <source>
        <dbReference type="ARBA" id="ARBA00022475"/>
    </source>
</evidence>
<protein>
    <recommendedName>
        <fullName evidence="10">Tripartite ATP-independent periplasmic transporters DctQ component domain-containing protein</fullName>
    </recommendedName>
</protein>
<evidence type="ECO:0000256" key="7">
    <source>
        <dbReference type="ARBA" id="ARBA00023136"/>
    </source>
</evidence>
<feature type="transmembrane region" description="Helical" evidence="9">
    <location>
        <begin position="85"/>
        <end position="109"/>
    </location>
</feature>
<evidence type="ECO:0000256" key="1">
    <source>
        <dbReference type="ARBA" id="ARBA00004429"/>
    </source>
</evidence>
<evidence type="ECO:0000256" key="5">
    <source>
        <dbReference type="ARBA" id="ARBA00022692"/>
    </source>
</evidence>
<evidence type="ECO:0000256" key="4">
    <source>
        <dbReference type="ARBA" id="ARBA00022519"/>
    </source>
</evidence>
<feature type="domain" description="Tripartite ATP-independent periplasmic transporters DctQ component" evidence="10">
    <location>
        <begin position="23"/>
        <end position="148"/>
    </location>
</feature>
<keyword evidence="4" id="KW-0997">Cell inner membrane</keyword>
<keyword evidence="7 9" id="KW-0472">Membrane</keyword>
<dbReference type="InterPro" id="IPR007387">
    <property type="entry name" value="TRAP_DctQ"/>
</dbReference>
<dbReference type="Proteomes" id="UP001600894">
    <property type="component" value="Unassembled WGS sequence"/>
</dbReference>
<sequence length="165" mass="17753">MKKILDVLTKIENFIMAAAFMVMVAASFAQVVNRNIFKLPISWFDEASVYCMVYMVLLGTEVGLRDGTQVAVTAVVDRLKGNAKILAQLLAKAVVVIFSAGVFLGGMKLMDIQIRTGQVSAALGIPMTIPYGAMVISFAMITLVQSAEAALTAVHLLKSHKEETA</sequence>
<organism evidence="11 12">
    <name type="scientific">Enterocloster alcoholdehydrogenati</name>
    <dbReference type="NCBI Taxonomy" id="2547410"/>
    <lineage>
        <taxon>Bacteria</taxon>
        <taxon>Bacillati</taxon>
        <taxon>Bacillota</taxon>
        <taxon>Clostridia</taxon>
        <taxon>Lachnospirales</taxon>
        <taxon>Lachnospiraceae</taxon>
        <taxon>Enterocloster</taxon>
    </lineage>
</organism>
<feature type="transmembrane region" description="Helical" evidence="9">
    <location>
        <begin position="47"/>
        <end position="64"/>
    </location>
</feature>
<comment type="subcellular location">
    <subcellularLocation>
        <location evidence="1">Cell inner membrane</location>
        <topology evidence="1">Multi-pass membrane protein</topology>
    </subcellularLocation>
</comment>
<gene>
    <name evidence="11" type="ORF">F130042H8_04470</name>
</gene>
<dbReference type="Pfam" id="PF04290">
    <property type="entry name" value="DctQ"/>
    <property type="match status" value="1"/>
</dbReference>
<keyword evidence="6 9" id="KW-1133">Transmembrane helix</keyword>
<dbReference type="PANTHER" id="PTHR35011">
    <property type="entry name" value="2,3-DIKETO-L-GULONATE TRAP TRANSPORTER SMALL PERMEASE PROTEIN YIAM"/>
    <property type="match status" value="1"/>
</dbReference>
<feature type="transmembrane region" description="Helical" evidence="9">
    <location>
        <begin position="12"/>
        <end position="32"/>
    </location>
</feature>
<keyword evidence="5 9" id="KW-0812">Transmembrane</keyword>
<dbReference type="RefSeq" id="WP_390469119.1">
    <property type="nucleotide sequence ID" value="NZ_BAABXL010000001.1"/>
</dbReference>
<keyword evidence="2" id="KW-0813">Transport</keyword>
<evidence type="ECO:0000313" key="11">
    <source>
        <dbReference type="EMBL" id="GAA6267387.1"/>
    </source>
</evidence>
<evidence type="ECO:0000256" key="9">
    <source>
        <dbReference type="SAM" id="Phobius"/>
    </source>
</evidence>
<accession>A0ABQ0ATM5</accession>
<keyword evidence="12" id="KW-1185">Reference proteome</keyword>